<proteinExistence type="predicted"/>
<accession>A0ACB0LVZ4</accession>
<reference evidence="1" key="1">
    <citation type="submission" date="2023-10" db="EMBL/GenBank/DDBJ databases">
        <authorList>
            <person name="Rodriguez Cubillos JULIANA M."/>
            <person name="De Vega J."/>
        </authorList>
    </citation>
    <scope>NUCLEOTIDE SEQUENCE</scope>
</reference>
<name>A0ACB0LVZ4_TRIPR</name>
<organism evidence="1 2">
    <name type="scientific">Trifolium pratense</name>
    <name type="common">Red clover</name>
    <dbReference type="NCBI Taxonomy" id="57577"/>
    <lineage>
        <taxon>Eukaryota</taxon>
        <taxon>Viridiplantae</taxon>
        <taxon>Streptophyta</taxon>
        <taxon>Embryophyta</taxon>
        <taxon>Tracheophyta</taxon>
        <taxon>Spermatophyta</taxon>
        <taxon>Magnoliopsida</taxon>
        <taxon>eudicotyledons</taxon>
        <taxon>Gunneridae</taxon>
        <taxon>Pentapetalae</taxon>
        <taxon>rosids</taxon>
        <taxon>fabids</taxon>
        <taxon>Fabales</taxon>
        <taxon>Fabaceae</taxon>
        <taxon>Papilionoideae</taxon>
        <taxon>50 kb inversion clade</taxon>
        <taxon>NPAAA clade</taxon>
        <taxon>Hologalegina</taxon>
        <taxon>IRL clade</taxon>
        <taxon>Trifolieae</taxon>
        <taxon>Trifolium</taxon>
    </lineage>
</organism>
<dbReference type="EMBL" id="CASHSV030000716">
    <property type="protein sequence ID" value="CAJ2673045.1"/>
    <property type="molecule type" value="Genomic_DNA"/>
</dbReference>
<dbReference type="Proteomes" id="UP001177021">
    <property type="component" value="Unassembled WGS sequence"/>
</dbReference>
<evidence type="ECO:0000313" key="2">
    <source>
        <dbReference type="Proteomes" id="UP001177021"/>
    </source>
</evidence>
<gene>
    <name evidence="1" type="ORF">MILVUS5_LOCUS36579</name>
</gene>
<keyword evidence="2" id="KW-1185">Reference proteome</keyword>
<comment type="caution">
    <text evidence="1">The sequence shown here is derived from an EMBL/GenBank/DDBJ whole genome shotgun (WGS) entry which is preliminary data.</text>
</comment>
<sequence length="87" mass="10242">MDRSWMNSNRLSIDYKEGVNKFIQFAFENLPNNNGRFYCPCMKCFNIPKLHFELIKSHLICHGVNQSYTKWIWHGESVTDPIASNTN</sequence>
<evidence type="ECO:0000313" key="1">
    <source>
        <dbReference type="EMBL" id="CAJ2673045.1"/>
    </source>
</evidence>
<protein>
    <submittedName>
        <fullName evidence="1">Uncharacterized protein</fullName>
    </submittedName>
</protein>